<dbReference type="NCBIfam" id="NF008911">
    <property type="entry name" value="PRK12275.1-2"/>
    <property type="match status" value="1"/>
</dbReference>
<evidence type="ECO:0000313" key="2">
    <source>
        <dbReference type="Proteomes" id="UP001319867"/>
    </source>
</evidence>
<reference evidence="1 2" key="2">
    <citation type="journal article" date="2022" name="Microorganisms">
        <title>Complete Genome Sequences of Two Flavobacterium ammonificans Strains and a Flavobacterium ammoniigenes Strain of Ammonifying Bacterioplankton Isolated from Surface River Water.</title>
        <authorList>
            <person name="Suda W."/>
            <person name="Ogata Y."/>
            <person name="Shindo C."/>
            <person name="Watanabe K."/>
        </authorList>
    </citation>
    <scope>NUCLEOTIDE SEQUENCE [LARGE SCALE GENOMIC DNA]</scope>
    <source>
        <strain evidence="1 2">GENT5</strain>
    </source>
</reference>
<accession>A0ABN6KZ83</accession>
<reference evidence="1 2" key="1">
    <citation type="journal article" date="2022" name="Int. J. Syst. Evol. Microbiol.">
        <title>Flavobacterium ammonificans sp. nov. and Flavobacterium ammoniigenes sp. nov., ammonifying bacteria isolated from surface river water.</title>
        <authorList>
            <person name="Watanabe K."/>
            <person name="Kitamura T."/>
            <person name="Ogata Y."/>
            <person name="Shindo C."/>
            <person name="Suda W."/>
        </authorList>
    </citation>
    <scope>NUCLEOTIDE SEQUENCE [LARGE SCALE GENOMIC DNA]</scope>
    <source>
        <strain evidence="1 2">GENT5</strain>
    </source>
</reference>
<sequence>MKNHKDLDVWKQSMLLAEQIYNLTKDFPTDEKYGLISQMKRAVISIPSNIAEGAARKGNKEFVQFMYIAMGSLSELETQILLSQRLQFVNSVDNYLDQIEKIKQMLFGLIRYISKRDS</sequence>
<dbReference type="SUPFAM" id="SSF158446">
    <property type="entry name" value="IVS-encoded protein-like"/>
    <property type="match status" value="1"/>
</dbReference>
<dbReference type="EMBL" id="AP025184">
    <property type="protein sequence ID" value="BDB54731.1"/>
    <property type="molecule type" value="Genomic_DNA"/>
</dbReference>
<dbReference type="InterPro" id="IPR012657">
    <property type="entry name" value="23S_rRNA-intervening_sequence"/>
</dbReference>
<dbReference type="RefSeq" id="WP_229316135.1">
    <property type="nucleotide sequence ID" value="NZ_AP025184.1"/>
</dbReference>
<dbReference type="NCBIfam" id="TIGR02436">
    <property type="entry name" value="four helix bundle protein"/>
    <property type="match status" value="1"/>
</dbReference>
<dbReference type="CDD" id="cd16377">
    <property type="entry name" value="23S_rRNA_IVP_like"/>
    <property type="match status" value="1"/>
</dbReference>
<evidence type="ECO:0008006" key="3">
    <source>
        <dbReference type="Google" id="ProtNLM"/>
    </source>
</evidence>
<dbReference type="Gene3D" id="1.20.1440.60">
    <property type="entry name" value="23S rRNA-intervening sequence"/>
    <property type="match status" value="1"/>
</dbReference>
<organism evidence="1 2">
    <name type="scientific">Flavobacterium ammoniigenes</name>
    <dbReference type="NCBI Taxonomy" id="1751095"/>
    <lineage>
        <taxon>Bacteria</taxon>
        <taxon>Pseudomonadati</taxon>
        <taxon>Bacteroidota</taxon>
        <taxon>Flavobacteriia</taxon>
        <taxon>Flavobacteriales</taxon>
        <taxon>Flavobacteriaceae</taxon>
        <taxon>Flavobacterium</taxon>
    </lineage>
</organism>
<proteinExistence type="predicted"/>
<protein>
    <recommendedName>
        <fullName evidence="3">Four helix bundle protein</fullName>
    </recommendedName>
</protein>
<dbReference type="Pfam" id="PF05635">
    <property type="entry name" value="23S_rRNA_IVP"/>
    <property type="match status" value="1"/>
</dbReference>
<name>A0ABN6KZ83_9FLAO</name>
<evidence type="ECO:0000313" key="1">
    <source>
        <dbReference type="EMBL" id="BDB54731.1"/>
    </source>
</evidence>
<dbReference type="Proteomes" id="UP001319867">
    <property type="component" value="Chromosome"/>
</dbReference>
<dbReference type="PANTHER" id="PTHR38471">
    <property type="entry name" value="FOUR HELIX BUNDLE PROTEIN"/>
    <property type="match status" value="1"/>
</dbReference>
<keyword evidence="2" id="KW-1185">Reference proteome</keyword>
<dbReference type="PANTHER" id="PTHR38471:SF2">
    <property type="entry name" value="FOUR HELIX BUNDLE PROTEIN"/>
    <property type="match status" value="1"/>
</dbReference>
<gene>
    <name evidence="1" type="ORF">GENT5_10360</name>
</gene>
<dbReference type="InterPro" id="IPR036583">
    <property type="entry name" value="23S_rRNA_IVS_sf"/>
</dbReference>